<dbReference type="Proteomes" id="UP000678499">
    <property type="component" value="Unassembled WGS sequence"/>
</dbReference>
<dbReference type="GO" id="GO:0003682">
    <property type="term" value="F:chromatin binding"/>
    <property type="evidence" value="ECO:0007669"/>
    <property type="project" value="InterPro"/>
</dbReference>
<dbReference type="AlphaFoldDB" id="A0A7R9GI71"/>
<feature type="region of interest" description="Disordered" evidence="1">
    <location>
        <begin position="274"/>
        <end position="293"/>
    </location>
</feature>
<gene>
    <name evidence="2" type="ORF">NMOB1V02_LOCUS9757</name>
</gene>
<evidence type="ECO:0008006" key="4">
    <source>
        <dbReference type="Google" id="ProtNLM"/>
    </source>
</evidence>
<evidence type="ECO:0000256" key="1">
    <source>
        <dbReference type="SAM" id="MobiDB-lite"/>
    </source>
</evidence>
<protein>
    <recommendedName>
        <fullName evidence="4">Kelch domain-containing protein 3</fullName>
    </recommendedName>
</protein>
<dbReference type="PANTHER" id="PTHR46461">
    <property type="entry name" value="KELCH DOMAIN-CONTAINING PROTEIN 3"/>
    <property type="match status" value="1"/>
</dbReference>
<accession>A0A7R9GI71</accession>
<dbReference type="EMBL" id="OA885545">
    <property type="protein sequence ID" value="CAD7282125.1"/>
    <property type="molecule type" value="Genomic_DNA"/>
</dbReference>
<dbReference type="PANTHER" id="PTHR46461:SF1">
    <property type="entry name" value="KELCH DOMAIN-CONTAINING PROTEIN 3"/>
    <property type="match status" value="1"/>
</dbReference>
<dbReference type="InterPro" id="IPR052637">
    <property type="entry name" value="KLHDC3-like"/>
</dbReference>
<reference evidence="2" key="1">
    <citation type="submission" date="2020-11" db="EMBL/GenBank/DDBJ databases">
        <authorList>
            <person name="Tran Van P."/>
        </authorList>
    </citation>
    <scope>NUCLEOTIDE SEQUENCE</scope>
</reference>
<dbReference type="Pfam" id="PF24681">
    <property type="entry name" value="Kelch_KLHDC2_KLHL20_DRC7"/>
    <property type="match status" value="1"/>
</dbReference>
<dbReference type="InterPro" id="IPR015915">
    <property type="entry name" value="Kelch-typ_b-propeller"/>
</dbReference>
<evidence type="ECO:0000313" key="2">
    <source>
        <dbReference type="EMBL" id="CAD7282125.1"/>
    </source>
</evidence>
<dbReference type="SUPFAM" id="SSF117281">
    <property type="entry name" value="Kelch motif"/>
    <property type="match status" value="1"/>
</dbReference>
<dbReference type="OrthoDB" id="432528at2759"/>
<evidence type="ECO:0000313" key="3">
    <source>
        <dbReference type="Proteomes" id="UP000678499"/>
    </source>
</evidence>
<organism evidence="2">
    <name type="scientific">Notodromas monacha</name>
    <dbReference type="NCBI Taxonomy" id="399045"/>
    <lineage>
        <taxon>Eukaryota</taxon>
        <taxon>Metazoa</taxon>
        <taxon>Ecdysozoa</taxon>
        <taxon>Arthropoda</taxon>
        <taxon>Crustacea</taxon>
        <taxon>Oligostraca</taxon>
        <taxon>Ostracoda</taxon>
        <taxon>Podocopa</taxon>
        <taxon>Podocopida</taxon>
        <taxon>Cypridocopina</taxon>
        <taxon>Cypridoidea</taxon>
        <taxon>Cyprididae</taxon>
        <taxon>Notodromas</taxon>
    </lineage>
</organism>
<dbReference type="Gene3D" id="2.120.10.80">
    <property type="entry name" value="Kelch-type beta propeller"/>
    <property type="match status" value="2"/>
</dbReference>
<keyword evidence="3" id="KW-1185">Reference proteome</keyword>
<dbReference type="EMBL" id="CAJPEX010003508">
    <property type="protein sequence ID" value="CAG0922277.1"/>
    <property type="molecule type" value="Genomic_DNA"/>
</dbReference>
<name>A0A7R9GI71_9CRUS</name>
<sequence length="363" mass="41860">MVSSVDWAWEKLDTSPAWVSEEVRQGGNVSLPFKRYGHSVVVYQDKVYLWGGRNDQSVCNTLFCFDPRTRRWSVPDLKSQSTKPPACDGHSACVIGNMMYVFGGFEDSAQQFSQELYAYDFDENAWRYIRTSTEILPPQRDFHSAVAIGEDMYIFGGRSDESAPYYTGRDVYHPELYRFNTRLKEWTLVTPYHPRRKPVSPRGRRSLSAFEYNGNLYITCGYNGIEKKHYNDFFMFNVAGNYWVELKPKGSGPAPRRRMSSCVLDNRVFFFGGTSPRTRPDAGSESSEEEHGEVELRGLENHGDIFILDMFPTLRTRCMKAIIHHKLNYSEITWDVKGELKKMCSEKALEDAKGRCFKRGMMA</sequence>
<dbReference type="GO" id="GO:0005737">
    <property type="term" value="C:cytoplasm"/>
    <property type="evidence" value="ECO:0007669"/>
    <property type="project" value="TreeGrafter"/>
</dbReference>
<proteinExistence type="predicted"/>